<gene>
    <name evidence="1" type="ORF">SDC9_207578</name>
</gene>
<organism evidence="1">
    <name type="scientific">bioreactor metagenome</name>
    <dbReference type="NCBI Taxonomy" id="1076179"/>
    <lineage>
        <taxon>unclassified sequences</taxon>
        <taxon>metagenomes</taxon>
        <taxon>ecological metagenomes</taxon>
    </lineage>
</organism>
<sequence>MAKTEERFVLAAPKAICLKTGEIAVIGEKFYAVQIPHELDEFRNEYEVSRKGDA</sequence>
<name>A0A645J8V0_9ZZZZ</name>
<dbReference type="AlphaFoldDB" id="A0A645J8V0"/>
<evidence type="ECO:0000313" key="1">
    <source>
        <dbReference type="EMBL" id="MPN59856.1"/>
    </source>
</evidence>
<dbReference type="EMBL" id="VSSQ01134365">
    <property type="protein sequence ID" value="MPN59856.1"/>
    <property type="molecule type" value="Genomic_DNA"/>
</dbReference>
<proteinExistence type="predicted"/>
<protein>
    <submittedName>
        <fullName evidence="1">Uncharacterized protein</fullName>
    </submittedName>
</protein>
<comment type="caution">
    <text evidence="1">The sequence shown here is derived from an EMBL/GenBank/DDBJ whole genome shotgun (WGS) entry which is preliminary data.</text>
</comment>
<accession>A0A645J8V0</accession>
<reference evidence="1" key="1">
    <citation type="submission" date="2019-08" db="EMBL/GenBank/DDBJ databases">
        <authorList>
            <person name="Kucharzyk K."/>
            <person name="Murdoch R.W."/>
            <person name="Higgins S."/>
            <person name="Loffler F."/>
        </authorList>
    </citation>
    <scope>NUCLEOTIDE SEQUENCE</scope>
</reference>